<evidence type="ECO:0000313" key="2">
    <source>
        <dbReference type="EMBL" id="KAK0407518.1"/>
    </source>
</evidence>
<organism evidence="2 3">
    <name type="scientific">Steinernema hermaphroditum</name>
    <dbReference type="NCBI Taxonomy" id="289476"/>
    <lineage>
        <taxon>Eukaryota</taxon>
        <taxon>Metazoa</taxon>
        <taxon>Ecdysozoa</taxon>
        <taxon>Nematoda</taxon>
        <taxon>Chromadorea</taxon>
        <taxon>Rhabditida</taxon>
        <taxon>Tylenchina</taxon>
        <taxon>Panagrolaimomorpha</taxon>
        <taxon>Strongyloidoidea</taxon>
        <taxon>Steinernematidae</taxon>
        <taxon>Steinernema</taxon>
    </lineage>
</organism>
<accession>A0AA39HML9</accession>
<protein>
    <submittedName>
        <fullName evidence="2">Uncharacterized protein</fullName>
    </submittedName>
</protein>
<reference evidence="2" key="1">
    <citation type="submission" date="2023-06" db="EMBL/GenBank/DDBJ databases">
        <title>Genomic analysis of the entomopathogenic nematode Steinernema hermaphroditum.</title>
        <authorList>
            <person name="Schwarz E.M."/>
            <person name="Heppert J.K."/>
            <person name="Baniya A."/>
            <person name="Schwartz H.T."/>
            <person name="Tan C.-H."/>
            <person name="Antoshechkin I."/>
            <person name="Sternberg P.W."/>
            <person name="Goodrich-Blair H."/>
            <person name="Dillman A.R."/>
        </authorList>
    </citation>
    <scope>NUCLEOTIDE SEQUENCE</scope>
    <source>
        <strain evidence="2">PS9179</strain>
        <tissue evidence="2">Whole animal</tissue>
    </source>
</reference>
<dbReference type="Proteomes" id="UP001175271">
    <property type="component" value="Unassembled WGS sequence"/>
</dbReference>
<feature type="transmembrane region" description="Helical" evidence="1">
    <location>
        <begin position="127"/>
        <end position="148"/>
    </location>
</feature>
<feature type="transmembrane region" description="Helical" evidence="1">
    <location>
        <begin position="85"/>
        <end position="106"/>
    </location>
</feature>
<gene>
    <name evidence="2" type="ORF">QR680_019238</name>
</gene>
<keyword evidence="3" id="KW-1185">Reference proteome</keyword>
<feature type="transmembrane region" description="Helical" evidence="1">
    <location>
        <begin position="291"/>
        <end position="311"/>
    </location>
</feature>
<comment type="caution">
    <text evidence="2">The sequence shown here is derived from an EMBL/GenBank/DDBJ whole genome shotgun (WGS) entry which is preliminary data.</text>
</comment>
<name>A0AA39HML9_9BILA</name>
<keyword evidence="1" id="KW-0812">Transmembrane</keyword>
<proteinExistence type="predicted"/>
<evidence type="ECO:0000313" key="3">
    <source>
        <dbReference type="Proteomes" id="UP001175271"/>
    </source>
</evidence>
<keyword evidence="1" id="KW-1133">Transmembrane helix</keyword>
<feature type="transmembrane region" description="Helical" evidence="1">
    <location>
        <begin position="182"/>
        <end position="204"/>
    </location>
</feature>
<sequence>MESWIRCGILSLGQATNVVFNGAYICEALRSRHTSENRCHFITHSVFFCLINLFIAAYQLLIVNNPIWPVKEVHADDADSSNADIMWAVGVGLSIAQYIGFLILVTNRMVTLSFQGEMLDKVWSGRVCGFLLFTQFLFPVAYVGSVIYDEPGLYIARSSDDILKIRWTDDNLQLEYNALSQIILIVVVASCGIAFAVVGILHVLRLDPEDETSSPQPRDITMRELEWIVETTSLGSTEDHTSSIGPRDTSSSSQCPSGFHITVFLFFNYIFLSLEAAFTIVFMALPPTSAIFLGNLASLSFPFLMLGYWYGRTLITPWTYRRRDGTVRFWLYRLRQSCYNPDPQFRQFSDSDHTVFSTPHSSESTGTQTYPANFILQRSMSISQYTLIAARRAKAHEYRDSYLHRTMSLYQCHHL</sequence>
<dbReference type="EMBL" id="JAUCMV010000004">
    <property type="protein sequence ID" value="KAK0407518.1"/>
    <property type="molecule type" value="Genomic_DNA"/>
</dbReference>
<evidence type="ECO:0000256" key="1">
    <source>
        <dbReference type="SAM" id="Phobius"/>
    </source>
</evidence>
<dbReference type="AlphaFoldDB" id="A0AA39HML9"/>
<feature type="transmembrane region" description="Helical" evidence="1">
    <location>
        <begin position="261"/>
        <end position="285"/>
    </location>
</feature>
<feature type="transmembrane region" description="Helical" evidence="1">
    <location>
        <begin position="41"/>
        <end position="61"/>
    </location>
</feature>
<keyword evidence="1" id="KW-0472">Membrane</keyword>